<name>A0A2A9MQ31_BESBE</name>
<feature type="region of interest" description="Disordered" evidence="1">
    <location>
        <begin position="1"/>
        <end position="58"/>
    </location>
</feature>
<dbReference type="GeneID" id="40305426"/>
<accession>A0A2A9MQ31</accession>
<dbReference type="AlphaFoldDB" id="A0A2A9MQ31"/>
<comment type="caution">
    <text evidence="2">The sequence shown here is derived from an EMBL/GenBank/DDBJ whole genome shotgun (WGS) entry which is preliminary data.</text>
</comment>
<organism evidence="2 3">
    <name type="scientific">Besnoitia besnoiti</name>
    <name type="common">Apicomplexan protozoan</name>
    <dbReference type="NCBI Taxonomy" id="94643"/>
    <lineage>
        <taxon>Eukaryota</taxon>
        <taxon>Sar</taxon>
        <taxon>Alveolata</taxon>
        <taxon>Apicomplexa</taxon>
        <taxon>Conoidasida</taxon>
        <taxon>Coccidia</taxon>
        <taxon>Eucoccidiorida</taxon>
        <taxon>Eimeriorina</taxon>
        <taxon>Sarcocystidae</taxon>
        <taxon>Besnoitia</taxon>
    </lineage>
</organism>
<keyword evidence="3" id="KW-1185">Reference proteome</keyword>
<evidence type="ECO:0000313" key="3">
    <source>
        <dbReference type="Proteomes" id="UP000224006"/>
    </source>
</evidence>
<proteinExistence type="predicted"/>
<evidence type="ECO:0000313" key="2">
    <source>
        <dbReference type="EMBL" id="PFH38022.1"/>
    </source>
</evidence>
<protein>
    <submittedName>
        <fullName evidence="2">Alveolin domain containing intermediate filament IMC3</fullName>
    </submittedName>
</protein>
<dbReference type="EMBL" id="NWUJ01000001">
    <property type="protein sequence ID" value="PFH38022.1"/>
    <property type="molecule type" value="Genomic_DNA"/>
</dbReference>
<gene>
    <name evidence="2" type="ORF">BESB_003630</name>
</gene>
<dbReference type="KEGG" id="bbes:BESB_003630"/>
<dbReference type="Proteomes" id="UP000224006">
    <property type="component" value="Chromosome I"/>
</dbReference>
<reference evidence="2 3" key="1">
    <citation type="submission" date="2017-09" db="EMBL/GenBank/DDBJ databases">
        <title>Genome sequencing of Besnoitia besnoiti strain Bb-Ger1.</title>
        <authorList>
            <person name="Schares G."/>
            <person name="Venepally P."/>
            <person name="Lorenzi H.A."/>
        </authorList>
    </citation>
    <scope>NUCLEOTIDE SEQUENCE [LARGE SCALE GENOMIC DNA]</scope>
    <source>
        <strain evidence="2 3">Bb-Ger1</strain>
    </source>
</reference>
<sequence length="160" mass="17317">MAARPEDLRQTSTVSTGPPQSPHADQTAGIDLPSPSKQPERYAFSGVTHGDQGPALGAGIQAVTPTMVTEPPRIGRVLFAGDRTEPLVLTRRGPMTLEAFKSHRNFFLLFPPLHPHPGVPLNEKGAFDMDAFRRSQGGLPVRTLDQPADENGWGPPLYEC</sequence>
<dbReference type="VEuPathDB" id="ToxoDB:BESB_003630"/>
<evidence type="ECO:0000256" key="1">
    <source>
        <dbReference type="SAM" id="MobiDB-lite"/>
    </source>
</evidence>
<dbReference type="RefSeq" id="XP_029222031.1">
    <property type="nucleotide sequence ID" value="XM_029359118.1"/>
</dbReference>